<feature type="domain" description="ABC transmembrane type-1" evidence="10">
    <location>
        <begin position="23"/>
        <end position="300"/>
    </location>
</feature>
<keyword evidence="12" id="KW-1185">Reference proteome</keyword>
<dbReference type="PANTHER" id="PTHR24221:SF248">
    <property type="entry name" value="ABC TRANSPORTER TRANSMEMBRANE REGION"/>
    <property type="match status" value="1"/>
</dbReference>
<evidence type="ECO:0000313" key="12">
    <source>
        <dbReference type="Proteomes" id="UP000633943"/>
    </source>
</evidence>
<keyword evidence="3 8" id="KW-0812">Transmembrane</keyword>
<evidence type="ECO:0000256" key="1">
    <source>
        <dbReference type="ARBA" id="ARBA00004651"/>
    </source>
</evidence>
<name>A0ABX1NX30_9RHOO</name>
<dbReference type="InterPro" id="IPR003593">
    <property type="entry name" value="AAA+_ATPase"/>
</dbReference>
<sequence length="584" mass="61801">MKPSKPAGDELAQILGGLRRFFVTAGVFSFFINALMLVPAIYMLQVYDRVLASRNETTLLMLTLIILVLYALMAGLEWLRSKLLVQAGLRLDADLNQRVLSSSFRLNLRQSGANAGQALSDLTNVRQFLTGNGLFAFFDAPWTPIFLIVIFLMHPLLGLVSLGGGLLLLLLTYVTEKATRQPLAAANAAGITANQFATNSFRNAEVVEAMGMFPALRKRWYALHGKMLGLQTLASDRAGIISACTRFTRVSVQSLILGAGALLVIEGSITAGTMIAASILMGRALAPVELAIGTWKQLVATRSAYDRLARLLGEFGPAPAGMSLPPPQGEYRVENVIAGAPGANAPILRGASFAIPKGKVVGVVGPSGSGKSTLARLLVGVWPVASGKVRLDGADVYTWNKEELGPWIGYLPQDVELFDGTVAENISRFGELDADAVVRAAQRAGVHEMILRLPKGYDTPIGAGGSVLSGGQRQRVGLARAMYGDPAVVVLDEPNSNLDDVGELALVAAINQLKAEGKTVLVITHRTNVLSAVDLLLVLRDGAVQAYGPRNEVLAALNQAAQQAQQGALAQKSAVTPAAQPAAA</sequence>
<comment type="caution">
    <text evidence="11">The sequence shown here is derived from an EMBL/GenBank/DDBJ whole genome shotgun (WGS) entry which is preliminary data.</text>
</comment>
<dbReference type="PROSITE" id="PS50929">
    <property type="entry name" value="ABC_TM1F"/>
    <property type="match status" value="1"/>
</dbReference>
<evidence type="ECO:0000256" key="3">
    <source>
        <dbReference type="ARBA" id="ARBA00022692"/>
    </source>
</evidence>
<evidence type="ECO:0000256" key="4">
    <source>
        <dbReference type="ARBA" id="ARBA00022741"/>
    </source>
</evidence>
<accession>A0ABX1NX30</accession>
<reference evidence="11 12" key="1">
    <citation type="submission" date="2019-12" db="EMBL/GenBank/DDBJ databases">
        <title>Comparative genomics gives insights into the taxonomy of the Azoarcus-Aromatoleum group and reveals separate origins of nif in the plant-associated Azoarcus and non-plant-associated Aromatoleum sub-groups.</title>
        <authorList>
            <person name="Lafos M."/>
            <person name="Maluk M."/>
            <person name="Batista M."/>
            <person name="Junghare M."/>
            <person name="Carmona M."/>
            <person name="Faoro H."/>
            <person name="Cruz L.M."/>
            <person name="Battistoni F."/>
            <person name="De Souza E."/>
            <person name="Pedrosa F."/>
            <person name="Chen W.-M."/>
            <person name="Poole P.S."/>
            <person name="Dixon R.A."/>
            <person name="James E.K."/>
        </authorList>
    </citation>
    <scope>NUCLEOTIDE SEQUENCE [LARGE SCALE GENOMIC DNA]</scope>
    <source>
        <strain evidence="11 12">PbN1</strain>
    </source>
</reference>
<dbReference type="SUPFAM" id="SSF90123">
    <property type="entry name" value="ABC transporter transmembrane region"/>
    <property type="match status" value="1"/>
</dbReference>
<comment type="subcellular location">
    <subcellularLocation>
        <location evidence="1">Cell membrane</location>
        <topology evidence="1">Multi-pass membrane protein</topology>
    </subcellularLocation>
</comment>
<keyword evidence="6 8" id="KW-1133">Transmembrane helix</keyword>
<feature type="transmembrane region" description="Helical" evidence="8">
    <location>
        <begin position="20"/>
        <end position="47"/>
    </location>
</feature>
<feature type="transmembrane region" description="Helical" evidence="8">
    <location>
        <begin position="145"/>
        <end position="171"/>
    </location>
</feature>
<keyword evidence="5" id="KW-0067">ATP-binding</keyword>
<evidence type="ECO:0000256" key="5">
    <source>
        <dbReference type="ARBA" id="ARBA00022840"/>
    </source>
</evidence>
<dbReference type="CDD" id="cd03246">
    <property type="entry name" value="ABCC_Protease_Secretion"/>
    <property type="match status" value="1"/>
</dbReference>
<dbReference type="Pfam" id="PF00005">
    <property type="entry name" value="ABC_tran"/>
    <property type="match status" value="1"/>
</dbReference>
<keyword evidence="4" id="KW-0547">Nucleotide-binding</keyword>
<protein>
    <submittedName>
        <fullName evidence="11">Type I secretion system permease/ATPase</fullName>
    </submittedName>
</protein>
<evidence type="ECO:0000256" key="2">
    <source>
        <dbReference type="ARBA" id="ARBA00022475"/>
    </source>
</evidence>
<dbReference type="CDD" id="cd18586">
    <property type="entry name" value="ABC_6TM_PrtD_like"/>
    <property type="match status" value="1"/>
</dbReference>
<keyword evidence="2" id="KW-1003">Cell membrane</keyword>
<dbReference type="PROSITE" id="PS00211">
    <property type="entry name" value="ABC_TRANSPORTER_1"/>
    <property type="match status" value="1"/>
</dbReference>
<evidence type="ECO:0000259" key="9">
    <source>
        <dbReference type="PROSITE" id="PS50893"/>
    </source>
</evidence>
<feature type="domain" description="ABC transporter" evidence="9">
    <location>
        <begin position="331"/>
        <end position="566"/>
    </location>
</feature>
<dbReference type="RefSeq" id="WP_169202932.1">
    <property type="nucleotide sequence ID" value="NZ_CP059467.1"/>
</dbReference>
<dbReference type="PROSITE" id="PS50893">
    <property type="entry name" value="ABC_TRANSPORTER_2"/>
    <property type="match status" value="1"/>
</dbReference>
<dbReference type="InterPro" id="IPR003439">
    <property type="entry name" value="ABC_transporter-like_ATP-bd"/>
</dbReference>
<dbReference type="Gene3D" id="1.20.1560.10">
    <property type="entry name" value="ABC transporter type 1, transmembrane domain"/>
    <property type="match status" value="1"/>
</dbReference>
<dbReference type="SUPFAM" id="SSF52540">
    <property type="entry name" value="P-loop containing nucleoside triphosphate hydrolases"/>
    <property type="match status" value="1"/>
</dbReference>
<feature type="transmembrane region" description="Helical" evidence="8">
    <location>
        <begin position="59"/>
        <end position="79"/>
    </location>
</feature>
<dbReference type="PANTHER" id="PTHR24221">
    <property type="entry name" value="ATP-BINDING CASSETTE SUB-FAMILY B"/>
    <property type="match status" value="1"/>
</dbReference>
<proteinExistence type="predicted"/>
<dbReference type="SMART" id="SM00382">
    <property type="entry name" value="AAA"/>
    <property type="match status" value="1"/>
</dbReference>
<dbReference type="InterPro" id="IPR027417">
    <property type="entry name" value="P-loop_NTPase"/>
</dbReference>
<dbReference type="InterPro" id="IPR036640">
    <property type="entry name" value="ABC1_TM_sf"/>
</dbReference>
<evidence type="ECO:0000256" key="6">
    <source>
        <dbReference type="ARBA" id="ARBA00022989"/>
    </source>
</evidence>
<evidence type="ECO:0000256" key="8">
    <source>
        <dbReference type="SAM" id="Phobius"/>
    </source>
</evidence>
<evidence type="ECO:0000313" key="11">
    <source>
        <dbReference type="EMBL" id="NMG16346.1"/>
    </source>
</evidence>
<organism evidence="11 12">
    <name type="scientific">Aromatoleum bremense</name>
    <dbReference type="NCBI Taxonomy" id="76115"/>
    <lineage>
        <taxon>Bacteria</taxon>
        <taxon>Pseudomonadati</taxon>
        <taxon>Pseudomonadota</taxon>
        <taxon>Betaproteobacteria</taxon>
        <taxon>Rhodocyclales</taxon>
        <taxon>Rhodocyclaceae</taxon>
        <taxon>Aromatoleum</taxon>
    </lineage>
</organism>
<dbReference type="Proteomes" id="UP000633943">
    <property type="component" value="Unassembled WGS sequence"/>
</dbReference>
<dbReference type="Pfam" id="PF00664">
    <property type="entry name" value="ABC_membrane"/>
    <property type="match status" value="1"/>
</dbReference>
<dbReference type="InterPro" id="IPR047957">
    <property type="entry name" value="ABC_AprD-like_6TM"/>
</dbReference>
<dbReference type="InterPro" id="IPR011527">
    <property type="entry name" value="ABC1_TM_dom"/>
</dbReference>
<evidence type="ECO:0000256" key="7">
    <source>
        <dbReference type="ARBA" id="ARBA00023136"/>
    </source>
</evidence>
<gene>
    <name evidence="11" type="ORF">GPA24_12480</name>
</gene>
<dbReference type="Gene3D" id="3.40.50.300">
    <property type="entry name" value="P-loop containing nucleotide triphosphate hydrolases"/>
    <property type="match status" value="1"/>
</dbReference>
<evidence type="ECO:0000259" key="10">
    <source>
        <dbReference type="PROSITE" id="PS50929"/>
    </source>
</evidence>
<dbReference type="InterPro" id="IPR039421">
    <property type="entry name" value="Type_1_exporter"/>
</dbReference>
<dbReference type="InterPro" id="IPR017871">
    <property type="entry name" value="ABC_transporter-like_CS"/>
</dbReference>
<dbReference type="EMBL" id="WTVP01000033">
    <property type="protein sequence ID" value="NMG16346.1"/>
    <property type="molecule type" value="Genomic_DNA"/>
</dbReference>
<keyword evidence="7 8" id="KW-0472">Membrane</keyword>
<dbReference type="NCBIfam" id="TIGR01842">
    <property type="entry name" value="type_I_sec_PrtD"/>
    <property type="match status" value="1"/>
</dbReference>
<feature type="transmembrane region" description="Helical" evidence="8">
    <location>
        <begin position="255"/>
        <end position="281"/>
    </location>
</feature>
<dbReference type="InterPro" id="IPR010128">
    <property type="entry name" value="ATPase_T1SS_PrtD-like"/>
</dbReference>